<evidence type="ECO:0000256" key="3">
    <source>
        <dbReference type="ARBA" id="ARBA00023015"/>
    </source>
</evidence>
<name>A0A9P6U643_9FUNG</name>
<evidence type="ECO:0000256" key="5">
    <source>
        <dbReference type="ARBA" id="ARBA00023163"/>
    </source>
</evidence>
<evidence type="ECO:0000256" key="8">
    <source>
        <dbReference type="SAM" id="MobiDB-lite"/>
    </source>
</evidence>
<reference evidence="10" key="1">
    <citation type="journal article" date="2020" name="Fungal Divers.">
        <title>Resolving the Mortierellaceae phylogeny through synthesis of multi-gene phylogenetics and phylogenomics.</title>
        <authorList>
            <person name="Vandepol N."/>
            <person name="Liber J."/>
            <person name="Desiro A."/>
            <person name="Na H."/>
            <person name="Kennedy M."/>
            <person name="Barry K."/>
            <person name="Grigoriev I.V."/>
            <person name="Miller A.N."/>
            <person name="O'Donnell K."/>
            <person name="Stajich J.E."/>
            <person name="Bonito G."/>
        </authorList>
    </citation>
    <scope>NUCLEOTIDE SEQUENCE</scope>
    <source>
        <strain evidence="10">KOD948</strain>
    </source>
</reference>
<dbReference type="AlphaFoldDB" id="A0A9P6U643"/>
<dbReference type="PANTHER" id="PTHR11834:SF0">
    <property type="entry name" value="PROTEIN SCALLOPED"/>
    <property type="match status" value="1"/>
</dbReference>
<dbReference type="InterPro" id="IPR050937">
    <property type="entry name" value="TEC1_TEAD_TF"/>
</dbReference>
<evidence type="ECO:0000256" key="2">
    <source>
        <dbReference type="ARBA" id="ARBA00008421"/>
    </source>
</evidence>
<dbReference type="OrthoDB" id="10006572at2759"/>
<dbReference type="PROSITE" id="PS51088">
    <property type="entry name" value="TEA_2"/>
    <property type="match status" value="1"/>
</dbReference>
<dbReference type="Pfam" id="PF01285">
    <property type="entry name" value="TEA"/>
    <property type="match status" value="1"/>
</dbReference>
<accession>A0A9P6U643</accession>
<dbReference type="GO" id="GO:0005634">
    <property type="term" value="C:nucleus"/>
    <property type="evidence" value="ECO:0007669"/>
    <property type="project" value="UniProtKB-SubCell"/>
</dbReference>
<dbReference type="Pfam" id="PF17725">
    <property type="entry name" value="YBD"/>
    <property type="match status" value="1"/>
</dbReference>
<keyword evidence="4" id="KW-0238">DNA-binding</keyword>
<feature type="region of interest" description="Disordered" evidence="8">
    <location>
        <begin position="102"/>
        <end position="230"/>
    </location>
</feature>
<evidence type="ECO:0000256" key="6">
    <source>
        <dbReference type="ARBA" id="ARBA00023242"/>
    </source>
</evidence>
<comment type="similarity">
    <text evidence="2">Belongs to the TEC1 family.</text>
</comment>
<dbReference type="InterPro" id="IPR000818">
    <property type="entry name" value="TEA/ATTS_dom"/>
</dbReference>
<feature type="domain" description="TEA" evidence="9">
    <location>
        <begin position="1"/>
        <end position="65"/>
    </location>
</feature>
<dbReference type="InterPro" id="IPR038096">
    <property type="entry name" value="TEA/ATTS_sf"/>
</dbReference>
<dbReference type="GO" id="GO:0005667">
    <property type="term" value="C:transcription regulator complex"/>
    <property type="evidence" value="ECO:0007669"/>
    <property type="project" value="TreeGrafter"/>
</dbReference>
<dbReference type="Gene3D" id="6.10.20.40">
    <property type="entry name" value="TEA/ATTS domain"/>
    <property type="match status" value="1"/>
</dbReference>
<comment type="caution">
    <text evidence="10">The sequence shown here is derived from an EMBL/GenBank/DDBJ whole genome shotgun (WGS) entry which is preliminary data.</text>
</comment>
<keyword evidence="3" id="KW-0805">Transcription regulation</keyword>
<feature type="DNA-binding region" description="TEA" evidence="7">
    <location>
        <begin position="1"/>
        <end position="65"/>
    </location>
</feature>
<keyword evidence="6" id="KW-0539">Nucleus</keyword>
<keyword evidence="5" id="KW-0804">Transcription</keyword>
<dbReference type="GO" id="GO:0000978">
    <property type="term" value="F:RNA polymerase II cis-regulatory region sequence-specific DNA binding"/>
    <property type="evidence" value="ECO:0007669"/>
    <property type="project" value="TreeGrafter"/>
</dbReference>
<proteinExistence type="inferred from homology"/>
<evidence type="ECO:0000256" key="4">
    <source>
        <dbReference type="ARBA" id="ARBA00023125"/>
    </source>
</evidence>
<dbReference type="SMART" id="SM00426">
    <property type="entry name" value="TEA"/>
    <property type="match status" value="1"/>
</dbReference>
<feature type="region of interest" description="Disordered" evidence="8">
    <location>
        <begin position="453"/>
        <end position="489"/>
    </location>
</feature>
<evidence type="ECO:0000256" key="1">
    <source>
        <dbReference type="ARBA" id="ARBA00004123"/>
    </source>
</evidence>
<dbReference type="EMBL" id="JAAAJA010000140">
    <property type="protein sequence ID" value="KAG0260925.1"/>
    <property type="molecule type" value="Genomic_DNA"/>
</dbReference>
<organism evidence="10 11">
    <name type="scientific">Mortierella polycephala</name>
    <dbReference type="NCBI Taxonomy" id="41804"/>
    <lineage>
        <taxon>Eukaryota</taxon>
        <taxon>Fungi</taxon>
        <taxon>Fungi incertae sedis</taxon>
        <taxon>Mucoromycota</taxon>
        <taxon>Mortierellomycotina</taxon>
        <taxon>Mortierellomycetes</taxon>
        <taxon>Mortierellales</taxon>
        <taxon>Mortierellaceae</taxon>
        <taxon>Mortierella</taxon>
    </lineage>
</organism>
<comment type="subcellular location">
    <subcellularLocation>
        <location evidence="1">Nucleus</location>
    </subcellularLocation>
</comment>
<dbReference type="PRINTS" id="PR00065">
    <property type="entry name" value="TEADOMAIN"/>
</dbReference>
<evidence type="ECO:0000256" key="7">
    <source>
        <dbReference type="PROSITE-ProRule" id="PRU00505"/>
    </source>
</evidence>
<dbReference type="InterPro" id="IPR041086">
    <property type="entry name" value="YBD"/>
</dbReference>
<evidence type="ECO:0000313" key="10">
    <source>
        <dbReference type="EMBL" id="KAG0260925.1"/>
    </source>
</evidence>
<evidence type="ECO:0000313" key="11">
    <source>
        <dbReference type="Proteomes" id="UP000726737"/>
    </source>
</evidence>
<feature type="compositionally biased region" description="Polar residues" evidence="8">
    <location>
        <begin position="198"/>
        <end position="207"/>
    </location>
</feature>
<dbReference type="Proteomes" id="UP000726737">
    <property type="component" value="Unassembled WGS sequence"/>
</dbReference>
<gene>
    <name evidence="10" type="ORF">BG011_001525</name>
</gene>
<protein>
    <recommendedName>
        <fullName evidence="9">TEA domain-containing protein</fullName>
    </recommendedName>
</protein>
<dbReference type="GO" id="GO:0000981">
    <property type="term" value="F:DNA-binding transcription factor activity, RNA polymerase II-specific"/>
    <property type="evidence" value="ECO:0007669"/>
    <property type="project" value="TreeGrafter"/>
</dbReference>
<sequence length="501" mass="57987">MQCQTIGMTIREIPKLGRRKVPLHEKLYGRNELIAAYIFKETRQKRSRKQVSSHIQVLKNTRKEDHILMELLSDASPDESNDPVWLESAMVKIRRIFDDDSLQDLPVSPTSPTDDLDDRFEKLSSQSSQEGERRPVHHRQCSIASILNPEPEDNEKGQSKDNVDMAEPRQDRYSEATPHSGPLKRSLYMQHPGFDTGRSYSWEGSHSSRQHESGAWPSEQIQPRQQDRGYHDPTWFYRSTRYPFWPSQYKMVMEEPANSYTGAGLPSPAWNRVSVLVENNEPFHDQLEVKDIDRLDDRFPFLKGIYEKKRCLFLYANSTERMNVQCTTTAFSFGKKVIESHETQQPHFHAGRFIYSFKMVDKWMSGFLQSLREERDYEMESSLQNLKIVQEFAALETSMDGPDVESVQRPLLVVAYEFGAGHGSLRSYVLTAASANGPPPHFVRARSNTWGHSMPAPTIDFGPSDPWRTQGDRHKPKRPSLELEPEWPLQPKKFRPTFAHY</sequence>
<dbReference type="PANTHER" id="PTHR11834">
    <property type="entry name" value="TRANSCRIPTIONAL ENHANCER FACTOR TEF RELATED"/>
    <property type="match status" value="1"/>
</dbReference>
<feature type="compositionally biased region" description="Basic and acidic residues" evidence="8">
    <location>
        <begin position="154"/>
        <end position="174"/>
    </location>
</feature>
<dbReference type="Gene3D" id="2.70.50.80">
    <property type="match status" value="1"/>
</dbReference>
<keyword evidence="11" id="KW-1185">Reference proteome</keyword>
<evidence type="ECO:0000259" key="9">
    <source>
        <dbReference type="PROSITE" id="PS51088"/>
    </source>
</evidence>